<gene>
    <name evidence="2" type="ORF">OMM_07291</name>
</gene>
<proteinExistence type="predicted"/>
<dbReference type="InterPro" id="IPR006860">
    <property type="entry name" value="FecR"/>
</dbReference>
<dbReference type="PANTHER" id="PTHR38731">
    <property type="entry name" value="LIPL45-RELATED LIPOPROTEIN-RELATED"/>
    <property type="match status" value="1"/>
</dbReference>
<dbReference type="EMBL" id="ATBP01000104">
    <property type="protein sequence ID" value="ETR72868.1"/>
    <property type="molecule type" value="Genomic_DNA"/>
</dbReference>
<evidence type="ECO:0000313" key="3">
    <source>
        <dbReference type="Proteomes" id="UP000189670"/>
    </source>
</evidence>
<organism evidence="2 3">
    <name type="scientific">Candidatus Magnetoglobus multicellularis str. Araruama</name>
    <dbReference type="NCBI Taxonomy" id="890399"/>
    <lineage>
        <taxon>Bacteria</taxon>
        <taxon>Pseudomonadati</taxon>
        <taxon>Thermodesulfobacteriota</taxon>
        <taxon>Desulfobacteria</taxon>
        <taxon>Desulfobacterales</taxon>
        <taxon>Desulfobacteraceae</taxon>
        <taxon>Candidatus Magnetoglobus</taxon>
    </lineage>
</organism>
<dbReference type="AlphaFoldDB" id="A0A1V1PDL0"/>
<evidence type="ECO:0000259" key="1">
    <source>
        <dbReference type="Pfam" id="PF04773"/>
    </source>
</evidence>
<protein>
    <submittedName>
        <fullName evidence="2">FecR protein</fullName>
    </submittedName>
</protein>
<sequence>MVNFSVVHSVDNPSKEMGRILSFSGAPFLTVEKSAKRIYFQEGAPVYSGQTLYTDDDSSVIVQLEDESIITVHKKSQIKFNREDKPEALDFNIVLDKGQSRFQVSKRNRLKQLKHRKTFKGFNVKTPTAYIGVRGTDFAVFTGIKAEQVG</sequence>
<name>A0A1V1PDL0_9BACT</name>
<accession>A0A1V1PDL0</accession>
<reference evidence="3" key="1">
    <citation type="submission" date="2012-11" db="EMBL/GenBank/DDBJ databases">
        <authorList>
            <person name="Lucero-Rivera Y.E."/>
            <person name="Tovar-Ramirez D."/>
        </authorList>
    </citation>
    <scope>NUCLEOTIDE SEQUENCE [LARGE SCALE GENOMIC DNA]</scope>
    <source>
        <strain evidence="3">Araruama</strain>
    </source>
</reference>
<evidence type="ECO:0000313" key="2">
    <source>
        <dbReference type="EMBL" id="ETR72868.1"/>
    </source>
</evidence>
<comment type="caution">
    <text evidence="2">The sequence shown here is derived from an EMBL/GenBank/DDBJ whole genome shotgun (WGS) entry which is preliminary data.</text>
</comment>
<dbReference type="Proteomes" id="UP000189670">
    <property type="component" value="Unassembled WGS sequence"/>
</dbReference>
<feature type="domain" description="FecR protein" evidence="1">
    <location>
        <begin position="51"/>
        <end position="140"/>
    </location>
</feature>
<dbReference type="Gene3D" id="2.60.120.1440">
    <property type="match status" value="1"/>
</dbReference>
<dbReference type="Pfam" id="PF04773">
    <property type="entry name" value="FecR"/>
    <property type="match status" value="1"/>
</dbReference>